<sequence length="244" mass="26888">MVELLAPTVAELVSQLMPWLTPSSPGSPLPRIITTQPTFSIKRQSTGSPSSVSYANKPVYRNGRFDSPISATTAALAATVHSLDLDTVSSPVALPDLVARSIIDAHSTLEVVPDDHLANSSDTCESDYGAEVSAVLGPGVQVAKSNWVGFKELTSQECSVLAGRLTLHEGAHIRVSHRSLRLLNVYDNQGNALFLIRTVHRFRFPSHLTYRRRDRYTIVLPGTFRFHDDEEPELYIPSQSCWHL</sequence>
<reference evidence="1" key="1">
    <citation type="submission" date="2023-06" db="EMBL/GenBank/DDBJ databases">
        <title>Mycovirome of Diapothe helianthi and D. gulyae, causal agents of Phomopsis stem canker of sunflower, sheds light on interspecieces transmission.</title>
        <authorList>
            <person name="Wu C.-F."/>
            <person name="Zellner W."/>
            <person name="Kontz B."/>
            <person name="Kashyap R."/>
            <person name="Mathew F."/>
            <person name="Marzano S.-Y.L."/>
        </authorList>
    </citation>
    <scope>NUCLEOTIDE SEQUENCE</scope>
    <source>
        <strain evidence="1">Dg430</strain>
    </source>
</reference>
<protein>
    <submittedName>
        <fullName evidence="1">Uncharacterized protein</fullName>
    </submittedName>
</protein>
<accession>A0AA96KD63</accession>
<evidence type="ECO:0000313" key="1">
    <source>
        <dbReference type="EMBL" id="WNM95041.1"/>
    </source>
</evidence>
<name>A0AA96KD63_9VIRU</name>
<organism evidence="1">
    <name type="scientific">Diaporthe gulyae deltaflexivirus 1</name>
    <dbReference type="NCBI Taxonomy" id="3077422"/>
    <lineage>
        <taxon>Viruses</taxon>
        <taxon>Riboviria</taxon>
        <taxon>Orthornavirae</taxon>
        <taxon>Kitrinoviricota</taxon>
        <taxon>Alsuviricetes</taxon>
        <taxon>Tymovirales</taxon>
        <taxon>Deltaflexiviridae</taxon>
        <taxon>Deltaflexivirus</taxon>
    </lineage>
</organism>
<proteinExistence type="predicted"/>
<dbReference type="EMBL" id="OR224977">
    <property type="protein sequence ID" value="WNM95041.1"/>
    <property type="molecule type" value="Genomic_RNA"/>
</dbReference>